<keyword evidence="3" id="KW-1185">Reference proteome</keyword>
<protein>
    <submittedName>
        <fullName evidence="2">Uncharacterized protein</fullName>
    </submittedName>
</protein>
<dbReference type="RefSeq" id="WP_229739006.1">
    <property type="nucleotide sequence ID" value="NZ_BMGT01000001.1"/>
</dbReference>
<name>A0A917LXU7_9BACT</name>
<feature type="chain" id="PRO_5036788345" evidence="1">
    <location>
        <begin position="27"/>
        <end position="380"/>
    </location>
</feature>
<feature type="signal peptide" evidence="1">
    <location>
        <begin position="1"/>
        <end position="26"/>
    </location>
</feature>
<proteinExistence type="predicted"/>
<reference evidence="2" key="1">
    <citation type="journal article" date="2014" name="Int. J. Syst. Evol. Microbiol.">
        <title>Complete genome sequence of Corynebacterium casei LMG S-19264T (=DSM 44701T), isolated from a smear-ripened cheese.</title>
        <authorList>
            <consortium name="US DOE Joint Genome Institute (JGI-PGF)"/>
            <person name="Walter F."/>
            <person name="Albersmeier A."/>
            <person name="Kalinowski J."/>
            <person name="Ruckert C."/>
        </authorList>
    </citation>
    <scope>NUCLEOTIDE SEQUENCE</scope>
    <source>
        <strain evidence="2">CGMCC 1.12997</strain>
    </source>
</reference>
<dbReference type="Pfam" id="PF12543">
    <property type="entry name" value="DUF3738"/>
    <property type="match status" value="1"/>
</dbReference>
<dbReference type="PROSITE" id="PS51257">
    <property type="entry name" value="PROKAR_LIPOPROTEIN"/>
    <property type="match status" value="1"/>
</dbReference>
<evidence type="ECO:0000313" key="2">
    <source>
        <dbReference type="EMBL" id="GGG64891.1"/>
    </source>
</evidence>
<dbReference type="AlphaFoldDB" id="A0A917LXU7"/>
<sequence length="380" mass="41654">MKKTLLWMVGLTLALACFVGAPRAHAQAKETDVTGNWQGTLQAGQGLRIVMKITKVDGKLRGISYSIDQGGQSIPINSITVDGTSFKFEISAIDVTYVGTLSADGKTITGNQTQGGHTAVMNFQHVTPEATWPIPEPPKAMAADAVLKFEVITVKPSDPNRPGKLFTIRGRHLMTINTTMNDMVTFAYGLHVKQIIGAPDWFATEKFDLDGVPEAEGRPNTKQMKELIQSALTDRFKLTFHHDQKELSVYALTVAKGGPKMTETIHQPNDPKNFLFRGLGQLMVTNSTMKDFCDGMQSAVMDRPVVDHTGLTARYDFNLNWTPDDSQFAVFGPRPTPKDDPNAPPSLYTALPEQLGLKLEPTKAMADVFVIDHVEKPAAN</sequence>
<organism evidence="2 3">
    <name type="scientific">Edaphobacter dinghuensis</name>
    <dbReference type="NCBI Taxonomy" id="1560005"/>
    <lineage>
        <taxon>Bacteria</taxon>
        <taxon>Pseudomonadati</taxon>
        <taxon>Acidobacteriota</taxon>
        <taxon>Terriglobia</taxon>
        <taxon>Terriglobales</taxon>
        <taxon>Acidobacteriaceae</taxon>
        <taxon>Edaphobacter</taxon>
    </lineage>
</organism>
<reference evidence="2" key="2">
    <citation type="submission" date="2020-09" db="EMBL/GenBank/DDBJ databases">
        <authorList>
            <person name="Sun Q."/>
            <person name="Zhou Y."/>
        </authorList>
    </citation>
    <scope>NUCLEOTIDE SEQUENCE</scope>
    <source>
        <strain evidence="2">CGMCC 1.12997</strain>
    </source>
</reference>
<dbReference type="InterPro" id="IPR017801">
    <property type="entry name" value="DUF3738"/>
</dbReference>
<dbReference type="Proteomes" id="UP000647241">
    <property type="component" value="Unassembled WGS sequence"/>
</dbReference>
<comment type="caution">
    <text evidence="2">The sequence shown here is derived from an EMBL/GenBank/DDBJ whole genome shotgun (WGS) entry which is preliminary data.</text>
</comment>
<dbReference type="EMBL" id="BMGT01000001">
    <property type="protein sequence ID" value="GGG64891.1"/>
    <property type="molecule type" value="Genomic_DNA"/>
</dbReference>
<evidence type="ECO:0000256" key="1">
    <source>
        <dbReference type="SAM" id="SignalP"/>
    </source>
</evidence>
<accession>A0A917LXU7</accession>
<evidence type="ECO:0000313" key="3">
    <source>
        <dbReference type="Proteomes" id="UP000647241"/>
    </source>
</evidence>
<gene>
    <name evidence="2" type="ORF">GCM10011585_03140</name>
</gene>
<keyword evidence="1" id="KW-0732">Signal</keyword>
<dbReference type="NCBIfam" id="TIGR03435">
    <property type="entry name" value="Soli_TIGR03435"/>
    <property type="match status" value="1"/>
</dbReference>